<evidence type="ECO:0000256" key="2">
    <source>
        <dbReference type="ARBA" id="ARBA00022801"/>
    </source>
</evidence>
<dbReference type="GO" id="GO:0042545">
    <property type="term" value="P:cell wall modification"/>
    <property type="evidence" value="ECO:0007669"/>
    <property type="project" value="InterPro"/>
</dbReference>
<accession>A0A0D9V8Z3</accession>
<reference evidence="6" key="2">
    <citation type="submission" date="2013-12" db="EMBL/GenBank/DDBJ databases">
        <authorList>
            <person name="Yu Y."/>
            <person name="Lee S."/>
            <person name="de Baynast K."/>
            <person name="Wissotski M."/>
            <person name="Liu L."/>
            <person name="Talag J."/>
            <person name="Goicoechea J."/>
            <person name="Angelova A."/>
            <person name="Jetty R."/>
            <person name="Kudrna D."/>
            <person name="Golser W."/>
            <person name="Rivera L."/>
            <person name="Zhang J."/>
            <person name="Wing R."/>
        </authorList>
    </citation>
    <scope>NUCLEOTIDE SEQUENCE</scope>
</reference>
<evidence type="ECO:0000256" key="1">
    <source>
        <dbReference type="ARBA" id="ARBA00005184"/>
    </source>
</evidence>
<keyword evidence="6" id="KW-1185">Reference proteome</keyword>
<dbReference type="Pfam" id="PF01095">
    <property type="entry name" value="Pectinesterase"/>
    <property type="match status" value="1"/>
</dbReference>
<dbReference type="GO" id="GO:0045490">
    <property type="term" value="P:pectin catabolic process"/>
    <property type="evidence" value="ECO:0007669"/>
    <property type="project" value="UniProtKB-UniPathway"/>
</dbReference>
<dbReference type="SUPFAM" id="SSF51126">
    <property type="entry name" value="Pectin lyase-like"/>
    <property type="match status" value="1"/>
</dbReference>
<dbReference type="Gramene" id="LPERR01G34910.1">
    <property type="protein sequence ID" value="LPERR01G34910.1"/>
    <property type="gene ID" value="LPERR01G34910"/>
</dbReference>
<keyword evidence="3" id="KW-0063">Aspartyl esterase</keyword>
<dbReference type="UniPathway" id="UPA00545">
    <property type="reaction ID" value="UER00823"/>
</dbReference>
<dbReference type="eggNOG" id="ENOG502QVYC">
    <property type="taxonomic scope" value="Eukaryota"/>
</dbReference>
<protein>
    <recommendedName>
        <fullName evidence="4">Pectinesterase catalytic domain-containing protein</fullName>
    </recommendedName>
</protein>
<dbReference type="HOGENOM" id="CLU_012243_4_2_1"/>
<evidence type="ECO:0000259" key="4">
    <source>
        <dbReference type="Pfam" id="PF01095"/>
    </source>
</evidence>
<dbReference type="Proteomes" id="UP000032180">
    <property type="component" value="Chromosome 1"/>
</dbReference>
<dbReference type="Gene3D" id="2.160.20.10">
    <property type="entry name" value="Single-stranded right-handed beta-helix, Pectin lyase-like"/>
    <property type="match status" value="2"/>
</dbReference>
<sequence>MIQSTTYIFHFERPQRIRTHDDDDSYIGFVGCCSPRRRLGASNGYGVFVKAGIYEETVNITRKNVVLWGEGIGKTVITGSRFAVKPNNTDMPWTATLTVIADGFVAQDLTIRNTAGPIGTPAVALRSDSNKSLLYLGCDIAGTIDFVYGNAKAVFEGCRILVRRPRYKPGNDESGFVFRRCNITAADGVDTYLGRPWKNYSHVVFMESNIINPAGWIGWKKEDPLPGETAKTVEYLESGNVGVGARTRDRVPLEGLPGDHQGGG</sequence>
<dbReference type="InterPro" id="IPR011050">
    <property type="entry name" value="Pectin_lyase_fold/virulence"/>
</dbReference>
<name>A0A0D9V8Z3_9ORYZ</name>
<keyword evidence="2" id="KW-0378">Hydrolase</keyword>
<dbReference type="GO" id="GO:0030599">
    <property type="term" value="F:pectinesterase activity"/>
    <property type="evidence" value="ECO:0007669"/>
    <property type="project" value="InterPro"/>
</dbReference>
<reference evidence="5 6" key="1">
    <citation type="submission" date="2012-08" db="EMBL/GenBank/DDBJ databases">
        <title>Oryza genome evolution.</title>
        <authorList>
            <person name="Wing R.A."/>
        </authorList>
    </citation>
    <scope>NUCLEOTIDE SEQUENCE</scope>
</reference>
<evidence type="ECO:0000313" key="5">
    <source>
        <dbReference type="EnsemblPlants" id="LPERR01G34910.1"/>
    </source>
</evidence>
<feature type="domain" description="Pectinesterase catalytic" evidence="4">
    <location>
        <begin position="135"/>
        <end position="255"/>
    </location>
</feature>
<dbReference type="AlphaFoldDB" id="A0A0D9V8Z3"/>
<dbReference type="InterPro" id="IPR012334">
    <property type="entry name" value="Pectin_lyas_fold"/>
</dbReference>
<reference evidence="5" key="3">
    <citation type="submission" date="2015-04" db="UniProtKB">
        <authorList>
            <consortium name="EnsemblPlants"/>
        </authorList>
    </citation>
    <scope>IDENTIFICATION</scope>
</reference>
<evidence type="ECO:0000256" key="3">
    <source>
        <dbReference type="ARBA" id="ARBA00023085"/>
    </source>
</evidence>
<dbReference type="InterPro" id="IPR000070">
    <property type="entry name" value="Pectinesterase_cat"/>
</dbReference>
<dbReference type="EnsemblPlants" id="LPERR01G34910.1">
    <property type="protein sequence ID" value="LPERR01G34910.1"/>
    <property type="gene ID" value="LPERR01G34910"/>
</dbReference>
<proteinExistence type="predicted"/>
<evidence type="ECO:0000313" key="6">
    <source>
        <dbReference type="Proteomes" id="UP000032180"/>
    </source>
</evidence>
<organism evidence="5 6">
    <name type="scientific">Leersia perrieri</name>
    <dbReference type="NCBI Taxonomy" id="77586"/>
    <lineage>
        <taxon>Eukaryota</taxon>
        <taxon>Viridiplantae</taxon>
        <taxon>Streptophyta</taxon>
        <taxon>Embryophyta</taxon>
        <taxon>Tracheophyta</taxon>
        <taxon>Spermatophyta</taxon>
        <taxon>Magnoliopsida</taxon>
        <taxon>Liliopsida</taxon>
        <taxon>Poales</taxon>
        <taxon>Poaceae</taxon>
        <taxon>BOP clade</taxon>
        <taxon>Oryzoideae</taxon>
        <taxon>Oryzeae</taxon>
        <taxon>Oryzinae</taxon>
        <taxon>Leersia</taxon>
    </lineage>
</organism>
<dbReference type="STRING" id="77586.A0A0D9V8Z3"/>
<dbReference type="PANTHER" id="PTHR31707">
    <property type="entry name" value="PECTINESTERASE"/>
    <property type="match status" value="1"/>
</dbReference>
<comment type="pathway">
    <text evidence="1">Glycan metabolism; pectin degradation; 2-dehydro-3-deoxy-D-gluconate from pectin: step 1/5.</text>
</comment>